<evidence type="ECO:0000256" key="3">
    <source>
        <dbReference type="ARBA" id="ARBA00022989"/>
    </source>
</evidence>
<reference evidence="8 9" key="1">
    <citation type="submission" date="2019-03" db="EMBL/GenBank/DDBJ databases">
        <title>Whole genome sequence of Arthrobacter sp JH1-1.</title>
        <authorList>
            <person name="Trinh H.N."/>
        </authorList>
    </citation>
    <scope>NUCLEOTIDE SEQUENCE [LARGE SCALE GENOMIC DNA]</scope>
    <source>
        <strain evidence="8 9">JH1-1</strain>
    </source>
</reference>
<feature type="transmembrane region" description="Helical" evidence="6">
    <location>
        <begin position="393"/>
        <end position="413"/>
    </location>
</feature>
<evidence type="ECO:0000256" key="1">
    <source>
        <dbReference type="ARBA" id="ARBA00004141"/>
    </source>
</evidence>
<feature type="transmembrane region" description="Helical" evidence="6">
    <location>
        <begin position="368"/>
        <end position="387"/>
    </location>
</feature>
<feature type="transmembrane region" description="Helical" evidence="6">
    <location>
        <begin position="124"/>
        <end position="143"/>
    </location>
</feature>
<organism evidence="8 9">
    <name type="scientific">Arthrobacter terricola</name>
    <dbReference type="NCBI Taxonomy" id="2547396"/>
    <lineage>
        <taxon>Bacteria</taxon>
        <taxon>Bacillati</taxon>
        <taxon>Actinomycetota</taxon>
        <taxon>Actinomycetes</taxon>
        <taxon>Micrococcales</taxon>
        <taxon>Micrococcaceae</taxon>
        <taxon>Arthrobacter</taxon>
    </lineage>
</organism>
<sequence length="460" mass="48802">MLRVVVFSILFFPSSMVLAPVGAAGTMPMLLALVLFAMWFSSALFGLHDPFSPRHPGRIGVAMLWLATCASYVALYLGLTGGSTVEGRAAADRWVLLIVASTAIVLVSAEVVRTQGDVLQLVRAVLAGALFCSVVALIQFIFHINPMDWFQVAMPGFTTNGAGTTFQVRGTLVRVSGSTFHSIELAVVSAMLLPLSIWRGIYDRSGRKWLHWTGTGLLVFAIAATVSRAGIMGLLVGMVVFIPFLPRVARLWAFVTVPVAVVGLFLAVPGLVATLVGTFTTADSDPSISTRTNNYPRVEAIVSDHPLLGLGPGNYIPDNALHILDNQYLNSAVSMGLVGLVAICTYFIVPGLMTVVAARAARSEALKCLAGALAAGGIVGAACSMTFDSLSFPSFALIYPLYIGLSGAVWIMVKREIELTGHGKPVESGEPVESKGPPVRNKTARTFLTRKEDDGSLSST</sequence>
<feature type="transmembrane region" description="Helical" evidence="6">
    <location>
        <begin position="180"/>
        <end position="198"/>
    </location>
</feature>
<comment type="subcellular location">
    <subcellularLocation>
        <location evidence="1">Membrane</location>
        <topology evidence="1">Multi-pass membrane protein</topology>
    </subcellularLocation>
</comment>
<dbReference type="EMBL" id="SMRU01000004">
    <property type="protein sequence ID" value="TDG00062.1"/>
    <property type="molecule type" value="Genomic_DNA"/>
</dbReference>
<dbReference type="GO" id="GO:0016020">
    <property type="term" value="C:membrane"/>
    <property type="evidence" value="ECO:0007669"/>
    <property type="project" value="UniProtKB-SubCell"/>
</dbReference>
<evidence type="ECO:0000256" key="5">
    <source>
        <dbReference type="SAM" id="MobiDB-lite"/>
    </source>
</evidence>
<gene>
    <name evidence="8" type="ORF">E1809_04690</name>
</gene>
<name>A0A4R5KVP6_9MICC</name>
<evidence type="ECO:0000256" key="4">
    <source>
        <dbReference type="ARBA" id="ARBA00023136"/>
    </source>
</evidence>
<keyword evidence="9" id="KW-1185">Reference proteome</keyword>
<dbReference type="Proteomes" id="UP000295511">
    <property type="component" value="Unassembled WGS sequence"/>
</dbReference>
<evidence type="ECO:0000256" key="2">
    <source>
        <dbReference type="ARBA" id="ARBA00022692"/>
    </source>
</evidence>
<keyword evidence="2 6" id="KW-0812">Transmembrane</keyword>
<feature type="transmembrane region" description="Helical" evidence="6">
    <location>
        <begin position="59"/>
        <end position="79"/>
    </location>
</feature>
<keyword evidence="4 6" id="KW-0472">Membrane</keyword>
<evidence type="ECO:0000259" key="7">
    <source>
        <dbReference type="Pfam" id="PF04932"/>
    </source>
</evidence>
<comment type="caution">
    <text evidence="8">The sequence shown here is derived from an EMBL/GenBank/DDBJ whole genome shotgun (WGS) entry which is preliminary data.</text>
</comment>
<evidence type="ECO:0000313" key="9">
    <source>
        <dbReference type="Proteomes" id="UP000295511"/>
    </source>
</evidence>
<dbReference type="InterPro" id="IPR051533">
    <property type="entry name" value="WaaL-like"/>
</dbReference>
<feature type="region of interest" description="Disordered" evidence="5">
    <location>
        <begin position="423"/>
        <end position="460"/>
    </location>
</feature>
<accession>A0A4R5KVP6</accession>
<feature type="transmembrane region" description="Helical" evidence="6">
    <location>
        <begin position="218"/>
        <end position="244"/>
    </location>
</feature>
<keyword evidence="8" id="KW-0436">Ligase</keyword>
<feature type="domain" description="O-antigen ligase-related" evidence="7">
    <location>
        <begin position="217"/>
        <end position="343"/>
    </location>
</feature>
<proteinExistence type="predicted"/>
<feature type="transmembrane region" description="Helical" evidence="6">
    <location>
        <begin position="27"/>
        <end position="47"/>
    </location>
</feature>
<dbReference type="PANTHER" id="PTHR37422:SF23">
    <property type="entry name" value="TEICHURONIC ACID BIOSYNTHESIS PROTEIN TUAE"/>
    <property type="match status" value="1"/>
</dbReference>
<protein>
    <submittedName>
        <fullName evidence="8">O-antigen ligase family protein</fullName>
    </submittedName>
</protein>
<dbReference type="OrthoDB" id="5243524at2"/>
<dbReference type="GO" id="GO:0016874">
    <property type="term" value="F:ligase activity"/>
    <property type="evidence" value="ECO:0007669"/>
    <property type="project" value="UniProtKB-KW"/>
</dbReference>
<evidence type="ECO:0000313" key="8">
    <source>
        <dbReference type="EMBL" id="TDG00062.1"/>
    </source>
</evidence>
<keyword evidence="3 6" id="KW-1133">Transmembrane helix</keyword>
<feature type="transmembrane region" description="Helical" evidence="6">
    <location>
        <begin position="251"/>
        <end position="276"/>
    </location>
</feature>
<feature type="transmembrane region" description="Helical" evidence="6">
    <location>
        <begin position="94"/>
        <end position="112"/>
    </location>
</feature>
<dbReference type="PANTHER" id="PTHR37422">
    <property type="entry name" value="TEICHURONIC ACID BIOSYNTHESIS PROTEIN TUAE"/>
    <property type="match status" value="1"/>
</dbReference>
<dbReference type="Pfam" id="PF04932">
    <property type="entry name" value="Wzy_C"/>
    <property type="match status" value="1"/>
</dbReference>
<dbReference type="InterPro" id="IPR007016">
    <property type="entry name" value="O-antigen_ligase-rel_domated"/>
</dbReference>
<dbReference type="AlphaFoldDB" id="A0A4R5KVP6"/>
<evidence type="ECO:0000256" key="6">
    <source>
        <dbReference type="SAM" id="Phobius"/>
    </source>
</evidence>
<feature type="transmembrane region" description="Helical" evidence="6">
    <location>
        <begin position="332"/>
        <end position="356"/>
    </location>
</feature>